<reference evidence="7" key="1">
    <citation type="submission" date="2016-10" db="EMBL/GenBank/DDBJ databases">
        <authorList>
            <person name="Varghese N."/>
            <person name="Submissions S."/>
        </authorList>
    </citation>
    <scope>NUCLEOTIDE SEQUENCE [LARGE SCALE GENOMIC DNA]</scope>
    <source>
        <strain evidence="7">DSM 241</strain>
    </source>
</reference>
<dbReference type="Proteomes" id="UP000199256">
    <property type="component" value="Unassembled WGS sequence"/>
</dbReference>
<dbReference type="SUPFAM" id="SSF48179">
    <property type="entry name" value="6-phosphogluconate dehydrogenase C-terminal domain-like"/>
    <property type="match status" value="1"/>
</dbReference>
<dbReference type="EMBL" id="FOAA01000008">
    <property type="protein sequence ID" value="SEL03056.1"/>
    <property type="molecule type" value="Genomic_DNA"/>
</dbReference>
<dbReference type="GO" id="GO:0016491">
    <property type="term" value="F:oxidoreductase activity"/>
    <property type="evidence" value="ECO:0007669"/>
    <property type="project" value="UniProtKB-KW"/>
</dbReference>
<dbReference type="InterPro" id="IPR008927">
    <property type="entry name" value="6-PGluconate_DH-like_C_sf"/>
</dbReference>
<dbReference type="InterPro" id="IPR029154">
    <property type="entry name" value="HIBADH-like_NADP-bd"/>
</dbReference>
<evidence type="ECO:0000313" key="6">
    <source>
        <dbReference type="EMBL" id="SEL03056.1"/>
    </source>
</evidence>
<dbReference type="Pfam" id="PF14833">
    <property type="entry name" value="NAD_binding_11"/>
    <property type="match status" value="1"/>
</dbReference>
<keyword evidence="2" id="KW-0520">NAD</keyword>
<protein>
    <submittedName>
        <fullName evidence="6">2-hydroxy-3-oxopropionate reductase</fullName>
    </submittedName>
</protein>
<feature type="domain" description="6-phosphogluconate dehydrogenase NADP-binding" evidence="4">
    <location>
        <begin position="4"/>
        <end position="163"/>
    </location>
</feature>
<feature type="active site" evidence="3">
    <location>
        <position position="172"/>
    </location>
</feature>
<dbReference type="AlphaFoldDB" id="A0A1H7LVS0"/>
<sequence>MTLKVGCIGLGIMGGPMAMNLLKAGHEVHVWARRLEATEVFKDAGAHVDTSPAKLARQVDVVLTNVSDTRDVEQVLVGNNGVIEGAQPGLVVVDHSTISPAATRKLAMALADRDVDMLDAPVSGGQQGAREGSLTIMVGGKAEVLERVRPVLEVVSRSITHVGDHGAGQITKACNQLIVAQTMNAVSEAIRLAEAAGVDPAAMREAVLGGLAYSRVLEVHGQRMIDRSYPPGFKARLHAKDMGIVLQTAADLGLPLPGTAQAAQWINAAVGQGYGEEDSAVIAEVLRRLTPPSNVSDKEAGGRS</sequence>
<dbReference type="InterPro" id="IPR036291">
    <property type="entry name" value="NAD(P)-bd_dom_sf"/>
</dbReference>
<evidence type="ECO:0000313" key="7">
    <source>
        <dbReference type="Proteomes" id="UP000199256"/>
    </source>
</evidence>
<gene>
    <name evidence="6" type="ORF">SAMN05444515_10861</name>
</gene>
<organism evidence="6 7">
    <name type="scientific">Ectothiorhodospira marina</name>
    <dbReference type="NCBI Taxonomy" id="1396821"/>
    <lineage>
        <taxon>Bacteria</taxon>
        <taxon>Pseudomonadati</taxon>
        <taxon>Pseudomonadota</taxon>
        <taxon>Gammaproteobacteria</taxon>
        <taxon>Chromatiales</taxon>
        <taxon>Ectothiorhodospiraceae</taxon>
        <taxon>Ectothiorhodospira</taxon>
    </lineage>
</organism>
<dbReference type="SUPFAM" id="SSF51735">
    <property type="entry name" value="NAD(P)-binding Rossmann-fold domains"/>
    <property type="match status" value="1"/>
</dbReference>
<proteinExistence type="predicted"/>
<dbReference type="GO" id="GO:0050661">
    <property type="term" value="F:NADP binding"/>
    <property type="evidence" value="ECO:0007669"/>
    <property type="project" value="InterPro"/>
</dbReference>
<evidence type="ECO:0000256" key="1">
    <source>
        <dbReference type="ARBA" id="ARBA00023002"/>
    </source>
</evidence>
<dbReference type="Gene3D" id="3.40.50.720">
    <property type="entry name" value="NAD(P)-binding Rossmann-like Domain"/>
    <property type="match status" value="1"/>
</dbReference>
<evidence type="ECO:0000256" key="3">
    <source>
        <dbReference type="PIRSR" id="PIRSR000103-1"/>
    </source>
</evidence>
<accession>A0A1H7LVS0</accession>
<dbReference type="InterPro" id="IPR013328">
    <property type="entry name" value="6PGD_dom2"/>
</dbReference>
<feature type="domain" description="3-hydroxyisobutyrate dehydrogenase-like NAD-binding" evidence="5">
    <location>
        <begin position="166"/>
        <end position="284"/>
    </location>
</feature>
<name>A0A1H7LVS0_9GAMM</name>
<keyword evidence="7" id="KW-1185">Reference proteome</keyword>
<dbReference type="STRING" id="1396821.SAMN05444515_10861"/>
<dbReference type="RefSeq" id="WP_177169909.1">
    <property type="nucleotide sequence ID" value="NZ_FOAA01000008.1"/>
</dbReference>
<dbReference type="InterPro" id="IPR015815">
    <property type="entry name" value="HIBADH-related"/>
</dbReference>
<dbReference type="PIRSF" id="PIRSF000103">
    <property type="entry name" value="HIBADH"/>
    <property type="match status" value="1"/>
</dbReference>
<dbReference type="Pfam" id="PF03446">
    <property type="entry name" value="NAD_binding_2"/>
    <property type="match status" value="1"/>
</dbReference>
<dbReference type="Gene3D" id="1.10.1040.10">
    <property type="entry name" value="N-(1-d-carboxylethyl)-l-norvaline Dehydrogenase, domain 2"/>
    <property type="match status" value="1"/>
</dbReference>
<dbReference type="GO" id="GO:0051287">
    <property type="term" value="F:NAD binding"/>
    <property type="evidence" value="ECO:0007669"/>
    <property type="project" value="InterPro"/>
</dbReference>
<evidence type="ECO:0000256" key="2">
    <source>
        <dbReference type="ARBA" id="ARBA00023027"/>
    </source>
</evidence>
<dbReference type="PANTHER" id="PTHR43060:SF15">
    <property type="entry name" value="3-HYDROXYISOBUTYRATE DEHYDROGENASE-LIKE 1, MITOCHONDRIAL-RELATED"/>
    <property type="match status" value="1"/>
</dbReference>
<evidence type="ECO:0000259" key="5">
    <source>
        <dbReference type="Pfam" id="PF14833"/>
    </source>
</evidence>
<evidence type="ECO:0000259" key="4">
    <source>
        <dbReference type="Pfam" id="PF03446"/>
    </source>
</evidence>
<dbReference type="PANTHER" id="PTHR43060">
    <property type="entry name" value="3-HYDROXYISOBUTYRATE DEHYDROGENASE-LIKE 1, MITOCHONDRIAL-RELATED"/>
    <property type="match status" value="1"/>
</dbReference>
<keyword evidence="1" id="KW-0560">Oxidoreductase</keyword>
<dbReference type="InterPro" id="IPR006115">
    <property type="entry name" value="6PGDH_NADP-bd"/>
</dbReference>